<dbReference type="OrthoDB" id="342264at2759"/>
<dbReference type="PROSITE" id="PS50172">
    <property type="entry name" value="BRCT"/>
    <property type="match status" value="1"/>
</dbReference>
<dbReference type="CDD" id="cd00027">
    <property type="entry name" value="BRCT"/>
    <property type="match status" value="1"/>
</dbReference>
<dbReference type="Gene3D" id="3.40.50.10190">
    <property type="entry name" value="BRCT domain"/>
    <property type="match status" value="1"/>
</dbReference>
<sequence length="288" mass="32733">MARGKGSGSTPTGRGRLRDCVIAFAGDFGSDRPKTKLKIWVDANGGLYETKMTNKVTHLVCSGENYKTDAPAVKEARIIGNVSIVNMDWFEDTLSQENTTGKRRGEKKYEWSNILKAEKQKEKSRKRAENAKLKADMQRFADGCENARSDIFSDNHHVYRDPTTSLDYAIVLIRVDMKFNKGAERIYMRMYESNSIPSTYAMYYRENQPDGTETPHIAAATGSNFQDAYKKWQEVFKDYTHVEWSDKQNARVMPGQGPPEAVFFTKSTGTEVVEIPFRYMPNQPGETV</sequence>
<dbReference type="Proteomes" id="UP000799302">
    <property type="component" value="Unassembled WGS sequence"/>
</dbReference>
<dbReference type="AlphaFoldDB" id="A0A6A6UDI2"/>
<proteinExistence type="predicted"/>
<gene>
    <name evidence="2" type="ORF">BT63DRAFT_424294</name>
</gene>
<dbReference type="InterPro" id="IPR036930">
    <property type="entry name" value="WGR_dom_sf"/>
</dbReference>
<dbReference type="InterPro" id="IPR036420">
    <property type="entry name" value="BRCT_dom_sf"/>
</dbReference>
<evidence type="ECO:0000313" key="3">
    <source>
        <dbReference type="Proteomes" id="UP000799302"/>
    </source>
</evidence>
<dbReference type="Pfam" id="PF12738">
    <property type="entry name" value="PTCB-BRCT"/>
    <property type="match status" value="1"/>
</dbReference>
<dbReference type="InterPro" id="IPR001357">
    <property type="entry name" value="BRCT_dom"/>
</dbReference>
<keyword evidence="3" id="KW-1185">Reference proteome</keyword>
<dbReference type="SUPFAM" id="SSF142921">
    <property type="entry name" value="WGR domain-like"/>
    <property type="match status" value="1"/>
</dbReference>
<name>A0A6A6UDI2_9PEZI</name>
<protein>
    <recommendedName>
        <fullName evidence="1">BRCT domain-containing protein</fullName>
    </recommendedName>
</protein>
<feature type="domain" description="BRCT" evidence="1">
    <location>
        <begin position="17"/>
        <end position="94"/>
    </location>
</feature>
<organism evidence="2 3">
    <name type="scientific">Microthyrium microscopicum</name>
    <dbReference type="NCBI Taxonomy" id="703497"/>
    <lineage>
        <taxon>Eukaryota</taxon>
        <taxon>Fungi</taxon>
        <taxon>Dikarya</taxon>
        <taxon>Ascomycota</taxon>
        <taxon>Pezizomycotina</taxon>
        <taxon>Dothideomycetes</taxon>
        <taxon>Dothideomycetes incertae sedis</taxon>
        <taxon>Microthyriales</taxon>
        <taxon>Microthyriaceae</taxon>
        <taxon>Microthyrium</taxon>
    </lineage>
</organism>
<reference evidence="2" key="1">
    <citation type="journal article" date="2020" name="Stud. Mycol.">
        <title>101 Dothideomycetes genomes: a test case for predicting lifestyles and emergence of pathogens.</title>
        <authorList>
            <person name="Haridas S."/>
            <person name="Albert R."/>
            <person name="Binder M."/>
            <person name="Bloem J."/>
            <person name="Labutti K."/>
            <person name="Salamov A."/>
            <person name="Andreopoulos B."/>
            <person name="Baker S."/>
            <person name="Barry K."/>
            <person name="Bills G."/>
            <person name="Bluhm B."/>
            <person name="Cannon C."/>
            <person name="Castanera R."/>
            <person name="Culley D."/>
            <person name="Daum C."/>
            <person name="Ezra D."/>
            <person name="Gonzalez J."/>
            <person name="Henrissat B."/>
            <person name="Kuo A."/>
            <person name="Liang C."/>
            <person name="Lipzen A."/>
            <person name="Lutzoni F."/>
            <person name="Magnuson J."/>
            <person name="Mondo S."/>
            <person name="Nolan M."/>
            <person name="Ohm R."/>
            <person name="Pangilinan J."/>
            <person name="Park H.-J."/>
            <person name="Ramirez L."/>
            <person name="Alfaro M."/>
            <person name="Sun H."/>
            <person name="Tritt A."/>
            <person name="Yoshinaga Y."/>
            <person name="Zwiers L.-H."/>
            <person name="Turgeon B."/>
            <person name="Goodwin S."/>
            <person name="Spatafora J."/>
            <person name="Crous P."/>
            <person name="Grigoriev I."/>
        </authorList>
    </citation>
    <scope>NUCLEOTIDE SEQUENCE</scope>
    <source>
        <strain evidence="2">CBS 115976</strain>
    </source>
</reference>
<dbReference type="SUPFAM" id="SSF52113">
    <property type="entry name" value="BRCT domain"/>
    <property type="match status" value="1"/>
</dbReference>
<evidence type="ECO:0000313" key="2">
    <source>
        <dbReference type="EMBL" id="KAF2670359.1"/>
    </source>
</evidence>
<dbReference type="EMBL" id="MU004234">
    <property type="protein sequence ID" value="KAF2670359.1"/>
    <property type="molecule type" value="Genomic_DNA"/>
</dbReference>
<evidence type="ECO:0000259" key="1">
    <source>
        <dbReference type="PROSITE" id="PS50172"/>
    </source>
</evidence>
<accession>A0A6A6UDI2</accession>